<dbReference type="Pfam" id="PF13620">
    <property type="entry name" value="CarboxypepD_reg"/>
    <property type="match status" value="1"/>
</dbReference>
<evidence type="ECO:0000256" key="2">
    <source>
        <dbReference type="ARBA" id="ARBA00023136"/>
    </source>
</evidence>
<comment type="caution">
    <text evidence="7">The sequence shown here is derived from an EMBL/GenBank/DDBJ whole genome shotgun (WGS) entry which is preliminary data.</text>
</comment>
<dbReference type="InterPro" id="IPR013783">
    <property type="entry name" value="Ig-like_fold"/>
</dbReference>
<sequence length="804" mass="91300">MKNYIQLFLLLMITTMFSQQKTLVSGTLKTAQQKAIPFVTVTLQRVDVKTVKQGFSNEKGLFVFEDVTPGNYQLIYTSLGFTERTEKLYVGGINPYINVGNIVLTEDIAQLSAVEIKTQQAVASKSLEKKTFDLDNVISQSGGSVLDVMKGMPGISVDQEGKVLLRGSDKVLVLIDGQQSSLTGFGNQKGLDNIPATNIEKIEIINNPSAKYDASGNAGAINIIYKKEKKEGLNGSIGFTQGIGVLSKKKKDLPTQLGSYSFTPKYIPSLDLNYVKNKVAFFLQSEVLLQEKLPNNEFTTRNYDNGTNTISQVPENRKQVHYIVKGGVDFNIDENNKLKISSIYDWEKHTDTAQVPYIDLNTGNRYRYTNWREEEITGYFNVAADYEHKFLEPGHNLKARIQYIKGWEDETYHVNDSLNATPSRDITNILATEHIYVGNVDYTNPFGSGKLETGVKVQHRDLPVEYTVTPDANGNSIVYDNMGNNSNWQETIYAAYANLIYETPTYDIEGGVRAEQTSVVYDVDENNAYFAKKQDAYDYFELFPNIRWTYKLTSKQKVSLFYNRRIDRPGEPELRMFAKSDDHELLKVGNPYLRPQFTQSGEIAYRTRWNKSSLFVAAYYKYIDNPYMRVYGAADNDGVPVVIKSYANTGSATNAGLELIYDQELLDFWKLSGNVNVYQNNINGFVGTILFPTEQTFNVEDRNEITWDAKINSTWSLKNDLQLQLSYVYLAPKNIAQGRQLYRSSLDFGAKKKIWKGKGELSFAVSDILNQYALRQKIKANGFTALYENYYETQVIRMGLKYYF</sequence>
<dbReference type="PANTHER" id="PTHR40980:SF4">
    <property type="entry name" value="TONB-DEPENDENT RECEPTOR-LIKE BETA-BARREL DOMAIN-CONTAINING PROTEIN"/>
    <property type="match status" value="1"/>
</dbReference>
<dbReference type="InterPro" id="IPR012910">
    <property type="entry name" value="Plug_dom"/>
</dbReference>
<keyword evidence="3" id="KW-0998">Cell outer membrane</keyword>
<dbReference type="SUPFAM" id="SSF56935">
    <property type="entry name" value="Porins"/>
    <property type="match status" value="1"/>
</dbReference>
<evidence type="ECO:0000256" key="1">
    <source>
        <dbReference type="ARBA" id="ARBA00004442"/>
    </source>
</evidence>
<feature type="signal peptide" evidence="4">
    <location>
        <begin position="1"/>
        <end position="18"/>
    </location>
</feature>
<dbReference type="EMBL" id="JAASQL010000005">
    <property type="protein sequence ID" value="NIJ46307.1"/>
    <property type="molecule type" value="Genomic_DNA"/>
</dbReference>
<dbReference type="Gene3D" id="2.170.130.10">
    <property type="entry name" value="TonB-dependent receptor, plug domain"/>
    <property type="match status" value="1"/>
</dbReference>
<keyword evidence="4" id="KW-0732">Signal</keyword>
<name>A0ABX0UH11_9FLAO</name>
<dbReference type="Gene3D" id="2.40.170.20">
    <property type="entry name" value="TonB-dependent receptor, beta-barrel domain"/>
    <property type="match status" value="1"/>
</dbReference>
<keyword evidence="8" id="KW-1185">Reference proteome</keyword>
<feature type="chain" id="PRO_5046482366" evidence="4">
    <location>
        <begin position="19"/>
        <end position="804"/>
    </location>
</feature>
<dbReference type="RefSeq" id="WP_167190157.1">
    <property type="nucleotide sequence ID" value="NZ_JAASQL010000005.1"/>
</dbReference>
<evidence type="ECO:0000256" key="3">
    <source>
        <dbReference type="ARBA" id="ARBA00023237"/>
    </source>
</evidence>
<dbReference type="PANTHER" id="PTHR40980">
    <property type="entry name" value="PLUG DOMAIN-CONTAINING PROTEIN"/>
    <property type="match status" value="1"/>
</dbReference>
<dbReference type="Gene3D" id="2.60.40.10">
    <property type="entry name" value="Immunoglobulins"/>
    <property type="match status" value="1"/>
</dbReference>
<evidence type="ECO:0000256" key="4">
    <source>
        <dbReference type="SAM" id="SignalP"/>
    </source>
</evidence>
<feature type="domain" description="TonB-dependent receptor plug" evidence="5">
    <location>
        <begin position="139"/>
        <end position="219"/>
    </location>
</feature>
<dbReference type="Pfam" id="PF07715">
    <property type="entry name" value="Plug"/>
    <property type="match status" value="1"/>
</dbReference>
<dbReference type="InterPro" id="IPR041700">
    <property type="entry name" value="OMP_b-brl_3"/>
</dbReference>
<feature type="domain" description="Outer membrane protein beta-barrel" evidence="6">
    <location>
        <begin position="388"/>
        <end position="802"/>
    </location>
</feature>
<dbReference type="InterPro" id="IPR013784">
    <property type="entry name" value="Carb-bd-like_fold"/>
</dbReference>
<keyword evidence="2" id="KW-0472">Membrane</keyword>
<dbReference type="Pfam" id="PF14905">
    <property type="entry name" value="OMP_b-brl_3"/>
    <property type="match status" value="1"/>
</dbReference>
<organism evidence="7 8">
    <name type="scientific">Wenyingzhuangia heitensis</name>
    <dbReference type="NCBI Taxonomy" id="1487859"/>
    <lineage>
        <taxon>Bacteria</taxon>
        <taxon>Pseudomonadati</taxon>
        <taxon>Bacteroidota</taxon>
        <taxon>Flavobacteriia</taxon>
        <taxon>Flavobacteriales</taxon>
        <taxon>Flavobacteriaceae</taxon>
        <taxon>Wenyingzhuangia</taxon>
    </lineage>
</organism>
<accession>A0ABX0UH11</accession>
<evidence type="ECO:0000259" key="6">
    <source>
        <dbReference type="Pfam" id="PF14905"/>
    </source>
</evidence>
<dbReference type="InterPro" id="IPR037066">
    <property type="entry name" value="Plug_dom_sf"/>
</dbReference>
<dbReference type="InterPro" id="IPR036942">
    <property type="entry name" value="Beta-barrel_TonB_sf"/>
</dbReference>
<evidence type="ECO:0000259" key="5">
    <source>
        <dbReference type="Pfam" id="PF07715"/>
    </source>
</evidence>
<dbReference type="Proteomes" id="UP000745859">
    <property type="component" value="Unassembled WGS sequence"/>
</dbReference>
<evidence type="ECO:0000313" key="8">
    <source>
        <dbReference type="Proteomes" id="UP000745859"/>
    </source>
</evidence>
<gene>
    <name evidence="7" type="ORF">FHR24_002791</name>
</gene>
<evidence type="ECO:0000313" key="7">
    <source>
        <dbReference type="EMBL" id="NIJ46307.1"/>
    </source>
</evidence>
<reference evidence="7 8" key="1">
    <citation type="submission" date="2020-03" db="EMBL/GenBank/DDBJ databases">
        <title>Genomic Encyclopedia of Type Strains, Phase IV (KMG-IV): sequencing the most valuable type-strain genomes for metagenomic binning, comparative biology and taxonomic classification.</title>
        <authorList>
            <person name="Goeker M."/>
        </authorList>
    </citation>
    <scope>NUCLEOTIDE SEQUENCE [LARGE SCALE GENOMIC DNA]</scope>
    <source>
        <strain evidence="7 8">DSM 101599</strain>
    </source>
</reference>
<proteinExistence type="predicted"/>
<protein>
    <submittedName>
        <fullName evidence="7">Outer membrane receptor protein involved in Fe transport</fullName>
    </submittedName>
</protein>
<comment type="subcellular location">
    <subcellularLocation>
        <location evidence="1">Cell outer membrane</location>
    </subcellularLocation>
</comment>
<keyword evidence="7" id="KW-0675">Receptor</keyword>
<dbReference type="SUPFAM" id="SSF49452">
    <property type="entry name" value="Starch-binding domain-like"/>
    <property type="match status" value="1"/>
</dbReference>